<evidence type="ECO:0000256" key="3">
    <source>
        <dbReference type="ARBA" id="ARBA00022842"/>
    </source>
</evidence>
<evidence type="ECO:0000256" key="1">
    <source>
        <dbReference type="ARBA" id="ARBA00001946"/>
    </source>
</evidence>
<dbReference type="AlphaFoldDB" id="A0A8H5MA85"/>
<evidence type="ECO:0000313" key="6">
    <source>
        <dbReference type="EMBL" id="KAF5386512.1"/>
    </source>
</evidence>
<dbReference type="GO" id="GO:0009063">
    <property type="term" value="P:amino acid catabolic process"/>
    <property type="evidence" value="ECO:0007669"/>
    <property type="project" value="InterPro"/>
</dbReference>
<evidence type="ECO:0000259" key="5">
    <source>
        <dbReference type="SMART" id="SM00922"/>
    </source>
</evidence>
<dbReference type="Pfam" id="PF02746">
    <property type="entry name" value="MR_MLE_N"/>
    <property type="match status" value="1"/>
</dbReference>
<dbReference type="GO" id="GO:0034194">
    <property type="term" value="P:D-galactonate catabolic process"/>
    <property type="evidence" value="ECO:0007669"/>
    <property type="project" value="InterPro"/>
</dbReference>
<dbReference type="Gene3D" id="3.30.390.10">
    <property type="entry name" value="Enolase-like, N-terminal domain"/>
    <property type="match status" value="1"/>
</dbReference>
<keyword evidence="2" id="KW-0479">Metal-binding</keyword>
<dbReference type="InterPro" id="IPR023592">
    <property type="entry name" value="Galactonate_deHydtase"/>
</dbReference>
<dbReference type="PROSITE" id="PS00909">
    <property type="entry name" value="MR_MLE_2"/>
    <property type="match status" value="1"/>
</dbReference>
<accession>A0A8H5MA85</accession>
<comment type="caution">
    <text evidence="6">The sequence shown here is derived from an EMBL/GenBank/DDBJ whole genome shotgun (WGS) entry which is preliminary data.</text>
</comment>
<dbReference type="SUPFAM" id="SSF51604">
    <property type="entry name" value="Enolase C-terminal domain-like"/>
    <property type="match status" value="1"/>
</dbReference>
<proteinExistence type="predicted"/>
<feature type="domain" description="Mandelate racemase/muconate lactonizing enzyme C-terminal" evidence="5">
    <location>
        <begin position="143"/>
        <end position="245"/>
    </location>
</feature>
<dbReference type="Gene3D" id="3.20.20.120">
    <property type="entry name" value="Enolase-like C-terminal domain"/>
    <property type="match status" value="1"/>
</dbReference>
<evidence type="ECO:0000256" key="2">
    <source>
        <dbReference type="ARBA" id="ARBA00022723"/>
    </source>
</evidence>
<dbReference type="SFLD" id="SFLDS00001">
    <property type="entry name" value="Enolase"/>
    <property type="match status" value="1"/>
</dbReference>
<dbReference type="Pfam" id="PF13378">
    <property type="entry name" value="MR_MLE_C"/>
    <property type="match status" value="1"/>
</dbReference>
<dbReference type="GO" id="GO:0008869">
    <property type="term" value="F:galactonate dehydratase activity"/>
    <property type="evidence" value="ECO:0007669"/>
    <property type="project" value="InterPro"/>
</dbReference>
<dbReference type="InterPro" id="IPR018110">
    <property type="entry name" value="Mandel_Rmase/mucon_lact_enz_CS"/>
</dbReference>
<dbReference type="GO" id="GO:0046872">
    <property type="term" value="F:metal ion binding"/>
    <property type="evidence" value="ECO:0007669"/>
    <property type="project" value="UniProtKB-KW"/>
</dbReference>
<dbReference type="PANTHER" id="PTHR48080">
    <property type="entry name" value="D-GALACTONATE DEHYDRATASE-RELATED"/>
    <property type="match status" value="1"/>
</dbReference>
<evidence type="ECO:0000256" key="4">
    <source>
        <dbReference type="ARBA" id="ARBA00023239"/>
    </source>
</evidence>
<dbReference type="InterPro" id="IPR013342">
    <property type="entry name" value="Mandelate_racemase_C"/>
</dbReference>
<dbReference type="CDD" id="cd03325">
    <property type="entry name" value="D-galactonate_dehydratase"/>
    <property type="match status" value="1"/>
</dbReference>
<comment type="cofactor">
    <cofactor evidence="1">
        <name>Mg(2+)</name>
        <dbReference type="ChEBI" id="CHEBI:18420"/>
    </cofactor>
</comment>
<dbReference type="OrthoDB" id="2579025at2759"/>
<gene>
    <name evidence="6" type="ORF">D9757_005872</name>
</gene>
<keyword evidence="4" id="KW-0456">Lyase</keyword>
<dbReference type="InterPro" id="IPR013341">
    <property type="entry name" value="Mandelate_racemase_N_dom"/>
</dbReference>
<dbReference type="EMBL" id="JAACJN010000035">
    <property type="protein sequence ID" value="KAF5386512.1"/>
    <property type="molecule type" value="Genomic_DNA"/>
</dbReference>
<dbReference type="SUPFAM" id="SSF54826">
    <property type="entry name" value="Enolase N-terminal domain-like"/>
    <property type="match status" value="1"/>
</dbReference>
<dbReference type="NCBIfam" id="NF010624">
    <property type="entry name" value="PRK14017.1"/>
    <property type="match status" value="1"/>
</dbReference>
<dbReference type="InterPro" id="IPR029017">
    <property type="entry name" value="Enolase-like_N"/>
</dbReference>
<sequence>MTSSTIRNIEVGVPSPLPPPSQLCQIFRVPPRWLFVRVETSDNIVGWGESTLEGHTEAIEGAFNDLRERFVGADANNIQDIWQTAYMGRFYRGGPVLMSALSGLDIALWSIKATKLGVPIWQLLGGKVRDKVKVYGWVGGDHPSEVVRAAEARKAQGFTAVKMNGTDAISWIDSPRFLEATVERVKQVKSVGLDVGVDFHGRLHKGMAKQLAKMLEPLQPMFIEEPLLPTQPEEIADLSNAVSTPIALGERLYSRWDFRPYLERRAIDIAQPDVSHCGGISELHKIASYTATYDVALAPHCPLGPIALAACMQVAISAPNFVIQEMSWKMHYNIKAQEELGVEADLYTYLVNPEVLTVKDGYVAALQGPGLGIDIDEERVRKASEYYVQKSKPWINPVWRGEDGSLREW</sequence>
<dbReference type="InterPro" id="IPR029065">
    <property type="entry name" value="Enolase_C-like"/>
</dbReference>
<dbReference type="SMART" id="SM00922">
    <property type="entry name" value="MR_MLE"/>
    <property type="match status" value="1"/>
</dbReference>
<protein>
    <recommendedName>
        <fullName evidence="5">Mandelate racemase/muconate lactonizing enzyme C-terminal domain-containing protein</fullName>
    </recommendedName>
</protein>
<organism evidence="6 7">
    <name type="scientific">Collybiopsis confluens</name>
    <dbReference type="NCBI Taxonomy" id="2823264"/>
    <lineage>
        <taxon>Eukaryota</taxon>
        <taxon>Fungi</taxon>
        <taxon>Dikarya</taxon>
        <taxon>Basidiomycota</taxon>
        <taxon>Agaricomycotina</taxon>
        <taxon>Agaricomycetes</taxon>
        <taxon>Agaricomycetidae</taxon>
        <taxon>Agaricales</taxon>
        <taxon>Marasmiineae</taxon>
        <taxon>Omphalotaceae</taxon>
        <taxon>Collybiopsis</taxon>
    </lineage>
</organism>
<reference evidence="6 7" key="1">
    <citation type="journal article" date="2020" name="ISME J.">
        <title>Uncovering the hidden diversity of litter-decomposition mechanisms in mushroom-forming fungi.</title>
        <authorList>
            <person name="Floudas D."/>
            <person name="Bentzer J."/>
            <person name="Ahren D."/>
            <person name="Johansson T."/>
            <person name="Persson P."/>
            <person name="Tunlid A."/>
        </authorList>
    </citation>
    <scope>NUCLEOTIDE SEQUENCE [LARGE SCALE GENOMIC DNA]</scope>
    <source>
        <strain evidence="6 7">CBS 406.79</strain>
    </source>
</reference>
<name>A0A8H5MA85_9AGAR</name>
<dbReference type="InterPro" id="IPR034593">
    <property type="entry name" value="DgoD-like"/>
</dbReference>
<evidence type="ECO:0000313" key="7">
    <source>
        <dbReference type="Proteomes" id="UP000518752"/>
    </source>
</evidence>
<keyword evidence="3" id="KW-0460">Magnesium</keyword>
<dbReference type="PANTHER" id="PTHR48080:SF2">
    <property type="entry name" value="D-GALACTONATE DEHYDRATASE"/>
    <property type="match status" value="1"/>
</dbReference>
<dbReference type="Proteomes" id="UP000518752">
    <property type="component" value="Unassembled WGS sequence"/>
</dbReference>
<dbReference type="InterPro" id="IPR036849">
    <property type="entry name" value="Enolase-like_C_sf"/>
</dbReference>
<dbReference type="SFLD" id="SFLDG00179">
    <property type="entry name" value="mandelate_racemase"/>
    <property type="match status" value="1"/>
</dbReference>
<keyword evidence="7" id="KW-1185">Reference proteome</keyword>